<accession>A0A6H1Q1A0</accession>
<organism evidence="3 4">
    <name type="scientific">Candidatus Pelagibacter giovannonii</name>
    <dbReference type="NCBI Taxonomy" id="2563896"/>
    <lineage>
        <taxon>Bacteria</taxon>
        <taxon>Pseudomonadati</taxon>
        <taxon>Pseudomonadota</taxon>
        <taxon>Alphaproteobacteria</taxon>
        <taxon>Candidatus Pelagibacterales</taxon>
        <taxon>Candidatus Pelagibacteraceae</taxon>
        <taxon>Candidatus Pelagibacter</taxon>
    </lineage>
</organism>
<feature type="signal peptide" evidence="2">
    <location>
        <begin position="1"/>
        <end position="25"/>
    </location>
</feature>
<keyword evidence="4" id="KW-1185">Reference proteome</keyword>
<dbReference type="InterPro" id="IPR038404">
    <property type="entry name" value="TRAP_DctP_sf"/>
</dbReference>
<dbReference type="CDD" id="cd13603">
    <property type="entry name" value="PBP2_TRAP_Siap_TeaA_like"/>
    <property type="match status" value="1"/>
</dbReference>
<evidence type="ECO:0000256" key="2">
    <source>
        <dbReference type="SAM" id="SignalP"/>
    </source>
</evidence>
<name>A0A6H1Q1A0_9PROT</name>
<dbReference type="PANTHER" id="PTHR33376:SF5">
    <property type="entry name" value="EXTRACYTOPLASMIC SOLUTE RECEPTOR PROTEIN"/>
    <property type="match status" value="1"/>
</dbReference>
<dbReference type="Gene3D" id="3.40.190.170">
    <property type="entry name" value="Bacterial extracellular solute-binding protein, family 7"/>
    <property type="match status" value="1"/>
</dbReference>
<reference evidence="3 4" key="1">
    <citation type="journal article" date="2020" name="Nat. Microbiol.">
        <title>Lysogenic host-virus interactions in SAR11 marine bacteria.</title>
        <authorList>
            <person name="Morris R.M."/>
            <person name="Cain K.R."/>
            <person name="Hvorecny K.L."/>
            <person name="Kollman J.M."/>
        </authorList>
    </citation>
    <scope>NUCLEOTIDE SEQUENCE [LARGE SCALE GENOMIC DNA]</scope>
    <source>
        <strain evidence="3 4">NP1</strain>
    </source>
</reference>
<gene>
    <name evidence="3" type="ORF">E5R92_02015</name>
</gene>
<proteinExistence type="predicted"/>
<evidence type="ECO:0000313" key="4">
    <source>
        <dbReference type="Proteomes" id="UP000501094"/>
    </source>
</evidence>
<dbReference type="KEGG" id="peg:E5R92_02015"/>
<protein>
    <submittedName>
        <fullName evidence="3">TRAP transporter substrate-binding protein</fullName>
    </submittedName>
</protein>
<dbReference type="PANTHER" id="PTHR33376">
    <property type="match status" value="1"/>
</dbReference>
<dbReference type="GO" id="GO:0055085">
    <property type="term" value="P:transmembrane transport"/>
    <property type="evidence" value="ECO:0007669"/>
    <property type="project" value="InterPro"/>
</dbReference>
<keyword evidence="1 2" id="KW-0732">Signal</keyword>
<feature type="chain" id="PRO_5026340033" evidence="2">
    <location>
        <begin position="26"/>
        <end position="346"/>
    </location>
</feature>
<dbReference type="InterPro" id="IPR018389">
    <property type="entry name" value="DctP_fam"/>
</dbReference>
<dbReference type="EMBL" id="CP038852">
    <property type="protein sequence ID" value="QIZ20561.1"/>
    <property type="molecule type" value="Genomic_DNA"/>
</dbReference>
<dbReference type="NCBIfam" id="NF037995">
    <property type="entry name" value="TRAP_S1"/>
    <property type="match status" value="1"/>
</dbReference>
<dbReference type="Proteomes" id="UP000501094">
    <property type="component" value="Chromosome"/>
</dbReference>
<dbReference type="Pfam" id="PF03480">
    <property type="entry name" value="DctP"/>
    <property type="match status" value="1"/>
</dbReference>
<evidence type="ECO:0000313" key="3">
    <source>
        <dbReference type="EMBL" id="QIZ20561.1"/>
    </source>
</evidence>
<dbReference type="AlphaFoldDB" id="A0A6H1Q1A0"/>
<sequence>MRTIKTIKTLLAGFAMGLFTLAAVAETTLKLGTTGRLGMPIGDAIDQALMPALAKASGGKMKIEPHYQKSLCAEQKCGEQANQGLISLWTSSTANYGNFGSELAIFDLPFIFKSLEDAKRISNEWLAERQCKLALENSGHICLSVYSSGGFRQLGNATKPVHVPGDMKGLKWRTTKSPIEFMLVKNWGATPTPYDWSQLYSGLQSGVVEGQYVASPWQHVAKLHEVAKYFTEIGGMWSGNILAMDAKQYNALSSQEKKWLHKAADAYGEKVNQLDNAWIKNGEDAIKASVKEWYVPSDAEMTKWRAGAIGAWVKAKGTFEPEVAKRVLLEQGMDGFVAQLEKAGAL</sequence>
<evidence type="ECO:0000256" key="1">
    <source>
        <dbReference type="ARBA" id="ARBA00022729"/>
    </source>
</evidence>